<keyword evidence="3" id="KW-1185">Reference proteome</keyword>
<protein>
    <submittedName>
        <fullName evidence="2">Uncharacterized protein</fullName>
    </submittedName>
</protein>
<dbReference type="Proteomes" id="UP001478862">
    <property type="component" value="Unassembled WGS sequence"/>
</dbReference>
<proteinExistence type="predicted"/>
<dbReference type="RefSeq" id="WP_349659824.1">
    <property type="nucleotide sequence ID" value="NZ_JBEGDG010000007.1"/>
</dbReference>
<organism evidence="2 3">
    <name type="scientific">Lysinibacillus zambalensis</name>
    <dbReference type="NCBI Taxonomy" id="3160866"/>
    <lineage>
        <taxon>Bacteria</taxon>
        <taxon>Bacillati</taxon>
        <taxon>Bacillota</taxon>
        <taxon>Bacilli</taxon>
        <taxon>Bacillales</taxon>
        <taxon>Bacillaceae</taxon>
        <taxon>Lysinibacillus</taxon>
    </lineage>
</organism>
<sequence length="110" mass="12810">MSSRTSLERHNELRENTKEKREANKGKDFISLSSLNIDIQKVDNTFYCTRKDIDGLVEVEDKLKYLLISAHVEKDSFIHIELLKSLNMLSCEINSLVKKMRSDINEVSYD</sequence>
<comment type="caution">
    <text evidence="2">The sequence shown here is derived from an EMBL/GenBank/DDBJ whole genome shotgun (WGS) entry which is preliminary data.</text>
</comment>
<evidence type="ECO:0000313" key="2">
    <source>
        <dbReference type="EMBL" id="MEQ6355195.1"/>
    </source>
</evidence>
<dbReference type="EMBL" id="JBEGDG010000007">
    <property type="protein sequence ID" value="MEQ6355195.1"/>
    <property type="molecule type" value="Genomic_DNA"/>
</dbReference>
<evidence type="ECO:0000256" key="1">
    <source>
        <dbReference type="SAM" id="MobiDB-lite"/>
    </source>
</evidence>
<name>A0ABV1MRQ7_9BACI</name>
<reference evidence="2 3" key="1">
    <citation type="submission" date="2024-06" db="EMBL/GenBank/DDBJ databases">
        <title>Lysinibacillus zambalefons sp. nov., a Novel Firmicute Isolated from the Poon Bato Zambales Hyperalkaline Spring.</title>
        <authorList>
            <person name="Aja J.A."/>
            <person name="Lazaro J.E.H."/>
            <person name="Llorin L.D."/>
            <person name="Lim K.R."/>
            <person name="Teodosio J."/>
            <person name="Dalisay D.S."/>
        </authorList>
    </citation>
    <scope>NUCLEOTIDE SEQUENCE [LARGE SCALE GENOMIC DNA]</scope>
    <source>
        <strain evidence="2 3">M3</strain>
    </source>
</reference>
<gene>
    <name evidence="2" type="ORF">ABNX05_11250</name>
</gene>
<evidence type="ECO:0000313" key="3">
    <source>
        <dbReference type="Proteomes" id="UP001478862"/>
    </source>
</evidence>
<feature type="region of interest" description="Disordered" evidence="1">
    <location>
        <begin position="1"/>
        <end position="22"/>
    </location>
</feature>
<accession>A0ABV1MRQ7</accession>